<evidence type="ECO:0000259" key="8">
    <source>
        <dbReference type="PROSITE" id="PS50850"/>
    </source>
</evidence>
<evidence type="ECO:0000256" key="6">
    <source>
        <dbReference type="ARBA" id="ARBA00023136"/>
    </source>
</evidence>
<dbReference type="PROSITE" id="PS50850">
    <property type="entry name" value="MFS"/>
    <property type="match status" value="1"/>
</dbReference>
<organism evidence="9 10">
    <name type="scientific">Lentilactobacillus kisonensis F0435</name>
    <dbReference type="NCBI Taxonomy" id="797516"/>
    <lineage>
        <taxon>Bacteria</taxon>
        <taxon>Bacillati</taxon>
        <taxon>Bacillota</taxon>
        <taxon>Bacilli</taxon>
        <taxon>Lactobacillales</taxon>
        <taxon>Lactobacillaceae</taxon>
        <taxon>Lentilactobacillus</taxon>
    </lineage>
</organism>
<feature type="transmembrane region" description="Helical" evidence="7">
    <location>
        <begin position="78"/>
        <end position="100"/>
    </location>
</feature>
<feature type="domain" description="Major facilitator superfamily (MFS) profile" evidence="8">
    <location>
        <begin position="1"/>
        <end position="361"/>
    </location>
</feature>
<dbReference type="PANTHER" id="PTHR43414:SF6">
    <property type="entry name" value="MULTIDRUG RESISTANCE PROTEIN MDTG"/>
    <property type="match status" value="1"/>
</dbReference>
<feature type="transmembrane region" description="Helical" evidence="7">
    <location>
        <begin position="178"/>
        <end position="205"/>
    </location>
</feature>
<evidence type="ECO:0000256" key="4">
    <source>
        <dbReference type="ARBA" id="ARBA00022692"/>
    </source>
</evidence>
<dbReference type="AlphaFoldDB" id="H1LH91"/>
<feature type="transmembrane region" description="Helical" evidence="7">
    <location>
        <begin position="314"/>
        <end position="331"/>
    </location>
</feature>
<feature type="transmembrane region" description="Helical" evidence="7">
    <location>
        <begin position="20"/>
        <end position="42"/>
    </location>
</feature>
<dbReference type="InterPro" id="IPR011701">
    <property type="entry name" value="MFS"/>
</dbReference>
<accession>H1LH91</accession>
<feature type="transmembrane region" description="Helical" evidence="7">
    <location>
        <begin position="139"/>
        <end position="157"/>
    </location>
</feature>
<gene>
    <name evidence="9" type="ORF">HMPREF9104_01981</name>
</gene>
<comment type="caution">
    <text evidence="9">The sequence shown here is derived from an EMBL/GenBank/DDBJ whole genome shotgun (WGS) entry which is preliminary data.</text>
</comment>
<keyword evidence="5 7" id="KW-1133">Transmembrane helix</keyword>
<dbReference type="GO" id="GO:0022857">
    <property type="term" value="F:transmembrane transporter activity"/>
    <property type="evidence" value="ECO:0007669"/>
    <property type="project" value="InterPro"/>
</dbReference>
<dbReference type="PANTHER" id="PTHR43414">
    <property type="entry name" value="MULTIDRUG RESISTANCE PROTEIN MDTG"/>
    <property type="match status" value="1"/>
</dbReference>
<keyword evidence="2" id="KW-0813">Transport</keyword>
<feature type="transmembrane region" description="Helical" evidence="7">
    <location>
        <begin position="54"/>
        <end position="72"/>
    </location>
</feature>
<evidence type="ECO:0000256" key="7">
    <source>
        <dbReference type="SAM" id="Phobius"/>
    </source>
</evidence>
<sequence length="367" mass="39116">MNPFLPLFIQNELHANATITNWVMSLCVVLPYLVGLLLAPFWARLADKHGAKPWLLRSGWGSVLVLLLMSIVQNPYELVILKLLQGLFVGFISIANSVLIQLSPRAKIGQTVGLMGTVTSLAMIAAPLIGGFLIPLMSFRLTLVFSAAILLIICIILQRRLPNTKAAPIKHSSGKAPISLPLVLLLITALLVEVTSNATTPYIALVVRQINASTGDFLIGCAVAVTGLFSLLTAKALGIIANRWPAAITLLGATVLGICGFTIAAFVGTVALFIVSQGIVGISNAGVSPSIQNQLTQHTDHEHISQTFSLIQKFQTVGIVIGPFIGALLNIRGGYRMLFSWAAGSYAVVILLIIMHSFAARNGKIKA</sequence>
<dbReference type="Gene3D" id="1.20.1250.20">
    <property type="entry name" value="MFS general substrate transporter like domains"/>
    <property type="match status" value="2"/>
</dbReference>
<evidence type="ECO:0000256" key="3">
    <source>
        <dbReference type="ARBA" id="ARBA00022475"/>
    </source>
</evidence>
<evidence type="ECO:0000256" key="2">
    <source>
        <dbReference type="ARBA" id="ARBA00022448"/>
    </source>
</evidence>
<feature type="transmembrane region" description="Helical" evidence="7">
    <location>
        <begin position="250"/>
        <end position="275"/>
    </location>
</feature>
<proteinExistence type="predicted"/>
<dbReference type="SUPFAM" id="SSF103473">
    <property type="entry name" value="MFS general substrate transporter"/>
    <property type="match status" value="1"/>
</dbReference>
<keyword evidence="4 7" id="KW-0812">Transmembrane</keyword>
<comment type="subcellular location">
    <subcellularLocation>
        <location evidence="1">Cell membrane</location>
        <topology evidence="1">Multi-pass membrane protein</topology>
    </subcellularLocation>
</comment>
<reference evidence="9 10" key="1">
    <citation type="submission" date="2011-09" db="EMBL/GenBank/DDBJ databases">
        <authorList>
            <person name="Weinstock G."/>
            <person name="Sodergren E."/>
            <person name="Clifton S."/>
            <person name="Fulton L."/>
            <person name="Fulton B."/>
            <person name="Courtney L."/>
            <person name="Fronick C."/>
            <person name="Harrison M."/>
            <person name="Strong C."/>
            <person name="Farmer C."/>
            <person name="Delahaunty K."/>
            <person name="Markovic C."/>
            <person name="Hall O."/>
            <person name="Minx P."/>
            <person name="Tomlinson C."/>
            <person name="Mitreva M."/>
            <person name="Hou S."/>
            <person name="Chen J."/>
            <person name="Wollam A."/>
            <person name="Pepin K.H."/>
            <person name="Johnson M."/>
            <person name="Bhonagiri V."/>
            <person name="Zhang X."/>
            <person name="Suruliraj S."/>
            <person name="Warren W."/>
            <person name="Chinwalla A."/>
            <person name="Mardis E.R."/>
            <person name="Wilson R.K."/>
        </authorList>
    </citation>
    <scope>NUCLEOTIDE SEQUENCE [LARGE SCALE GENOMIC DNA]</scope>
    <source>
        <strain evidence="9 10">F0435</strain>
    </source>
</reference>
<dbReference type="STRING" id="797516.HMPREF9104_01981"/>
<dbReference type="InterPro" id="IPR036259">
    <property type="entry name" value="MFS_trans_sf"/>
</dbReference>
<evidence type="ECO:0000256" key="5">
    <source>
        <dbReference type="ARBA" id="ARBA00022989"/>
    </source>
</evidence>
<feature type="transmembrane region" description="Helical" evidence="7">
    <location>
        <begin position="217"/>
        <end position="238"/>
    </location>
</feature>
<dbReference type="Proteomes" id="UP000005025">
    <property type="component" value="Unassembled WGS sequence"/>
</dbReference>
<keyword evidence="3" id="KW-1003">Cell membrane</keyword>
<dbReference type="EMBL" id="AGRJ01000174">
    <property type="protein sequence ID" value="EHO50516.1"/>
    <property type="molecule type" value="Genomic_DNA"/>
</dbReference>
<dbReference type="PATRIC" id="fig|797516.3.peg.1772"/>
<protein>
    <submittedName>
        <fullName evidence="9">Putative ATP synthase F0, A subunit</fullName>
    </submittedName>
</protein>
<evidence type="ECO:0000313" key="9">
    <source>
        <dbReference type="EMBL" id="EHO50516.1"/>
    </source>
</evidence>
<dbReference type="Pfam" id="PF07690">
    <property type="entry name" value="MFS_1"/>
    <property type="match status" value="1"/>
</dbReference>
<feature type="transmembrane region" description="Helical" evidence="7">
    <location>
        <begin position="338"/>
        <end position="359"/>
    </location>
</feature>
<evidence type="ECO:0000313" key="10">
    <source>
        <dbReference type="Proteomes" id="UP000005025"/>
    </source>
</evidence>
<evidence type="ECO:0000256" key="1">
    <source>
        <dbReference type="ARBA" id="ARBA00004651"/>
    </source>
</evidence>
<dbReference type="GO" id="GO:0005886">
    <property type="term" value="C:plasma membrane"/>
    <property type="evidence" value="ECO:0007669"/>
    <property type="project" value="UniProtKB-SubCell"/>
</dbReference>
<dbReference type="InterPro" id="IPR020846">
    <property type="entry name" value="MFS_dom"/>
</dbReference>
<dbReference type="HOGENOM" id="CLU_001265_57_3_9"/>
<keyword evidence="6 7" id="KW-0472">Membrane</keyword>
<feature type="transmembrane region" description="Helical" evidence="7">
    <location>
        <begin position="112"/>
        <end position="133"/>
    </location>
</feature>
<name>H1LH91_9LACO</name>